<dbReference type="FunFam" id="3.20.20.70:FF:000037">
    <property type="entry name" value="Tryptophan synthase alpha chain"/>
    <property type="match status" value="1"/>
</dbReference>
<evidence type="ECO:0000256" key="7">
    <source>
        <dbReference type="ARBA" id="ARBA00023239"/>
    </source>
</evidence>
<evidence type="ECO:0000256" key="2">
    <source>
        <dbReference type="ARBA" id="ARBA00004733"/>
    </source>
</evidence>
<dbReference type="PROSITE" id="PS00167">
    <property type="entry name" value="TRP_SYNTHASE_ALPHA"/>
    <property type="match status" value="1"/>
</dbReference>
<evidence type="ECO:0000256" key="9">
    <source>
        <dbReference type="HAMAP-Rule" id="MF_00131"/>
    </source>
</evidence>
<evidence type="ECO:0000256" key="3">
    <source>
        <dbReference type="ARBA" id="ARBA00011270"/>
    </source>
</evidence>
<dbReference type="KEGG" id="srhi:H9L12_12770"/>
<evidence type="ECO:0000256" key="8">
    <source>
        <dbReference type="ARBA" id="ARBA00049047"/>
    </source>
</evidence>
<dbReference type="PANTHER" id="PTHR43406:SF1">
    <property type="entry name" value="TRYPTOPHAN SYNTHASE ALPHA CHAIN, CHLOROPLASTIC"/>
    <property type="match status" value="1"/>
</dbReference>
<dbReference type="InterPro" id="IPR013785">
    <property type="entry name" value="Aldolase_TIM"/>
</dbReference>
<gene>
    <name evidence="9 11" type="primary">trpA</name>
    <name evidence="11" type="ORF">H9L12_12770</name>
</gene>
<accession>A0A7G9SB19</accession>
<dbReference type="HAMAP" id="MF_00131">
    <property type="entry name" value="Trp_synth_alpha"/>
    <property type="match status" value="1"/>
</dbReference>
<proteinExistence type="inferred from homology"/>
<dbReference type="RefSeq" id="WP_187542041.1">
    <property type="nucleotide sequence ID" value="NZ_CP060717.1"/>
</dbReference>
<dbReference type="InterPro" id="IPR018204">
    <property type="entry name" value="Trp_synthase_alpha_AS"/>
</dbReference>
<dbReference type="GO" id="GO:0004834">
    <property type="term" value="F:tryptophan synthase activity"/>
    <property type="evidence" value="ECO:0007669"/>
    <property type="project" value="UniProtKB-UniRule"/>
</dbReference>
<evidence type="ECO:0000256" key="1">
    <source>
        <dbReference type="ARBA" id="ARBA00003365"/>
    </source>
</evidence>
<dbReference type="AlphaFoldDB" id="A0A7G9SB19"/>
<dbReference type="EC" id="4.2.1.20" evidence="9"/>
<comment type="function">
    <text evidence="1 9">The alpha subunit is responsible for the aldol cleavage of indoleglycerol phosphate to indole and glyceraldehyde 3-phosphate.</text>
</comment>
<reference evidence="11 12" key="1">
    <citation type="submission" date="2020-08" db="EMBL/GenBank/DDBJ databases">
        <title>Genome sequence of Sphingomonas rhizophila KACC 19189T.</title>
        <authorList>
            <person name="Hyun D.-W."/>
            <person name="Bae J.-W."/>
        </authorList>
    </citation>
    <scope>NUCLEOTIDE SEQUENCE [LARGE SCALE GENOMIC DNA]</scope>
    <source>
        <strain evidence="11 12">KACC 19189</strain>
    </source>
</reference>
<name>A0A7G9SB19_9SPHN</name>
<dbReference type="InterPro" id="IPR002028">
    <property type="entry name" value="Trp_synthase_suA"/>
</dbReference>
<dbReference type="PANTHER" id="PTHR43406">
    <property type="entry name" value="TRYPTOPHAN SYNTHASE, ALPHA CHAIN"/>
    <property type="match status" value="1"/>
</dbReference>
<comment type="pathway">
    <text evidence="2 9">Amino-acid biosynthesis; L-tryptophan biosynthesis; L-tryptophan from chorismate: step 5/5.</text>
</comment>
<comment type="similarity">
    <text evidence="9 10">Belongs to the TrpA family.</text>
</comment>
<dbReference type="Proteomes" id="UP000515955">
    <property type="component" value="Chromosome"/>
</dbReference>
<organism evidence="11 12">
    <name type="scientific">Sphingomonas rhizophila</name>
    <dbReference type="NCBI Taxonomy" id="2071607"/>
    <lineage>
        <taxon>Bacteria</taxon>
        <taxon>Pseudomonadati</taxon>
        <taxon>Pseudomonadota</taxon>
        <taxon>Alphaproteobacteria</taxon>
        <taxon>Sphingomonadales</taxon>
        <taxon>Sphingomonadaceae</taxon>
        <taxon>Sphingomonas</taxon>
    </lineage>
</organism>
<dbReference type="InterPro" id="IPR011060">
    <property type="entry name" value="RibuloseP-bd_barrel"/>
</dbReference>
<evidence type="ECO:0000256" key="4">
    <source>
        <dbReference type="ARBA" id="ARBA00022605"/>
    </source>
</evidence>
<keyword evidence="5 9" id="KW-0822">Tryptophan biosynthesis</keyword>
<evidence type="ECO:0000313" key="12">
    <source>
        <dbReference type="Proteomes" id="UP000515955"/>
    </source>
</evidence>
<keyword evidence="4 9" id="KW-0028">Amino-acid biosynthesis</keyword>
<dbReference type="NCBIfam" id="TIGR00262">
    <property type="entry name" value="trpA"/>
    <property type="match status" value="1"/>
</dbReference>
<protein>
    <recommendedName>
        <fullName evidence="9">Tryptophan synthase alpha chain</fullName>
        <ecNumber evidence="9">4.2.1.20</ecNumber>
    </recommendedName>
</protein>
<comment type="catalytic activity">
    <reaction evidence="8 9">
        <text>(1S,2R)-1-C-(indol-3-yl)glycerol 3-phosphate + L-serine = D-glyceraldehyde 3-phosphate + L-tryptophan + H2O</text>
        <dbReference type="Rhea" id="RHEA:10532"/>
        <dbReference type="ChEBI" id="CHEBI:15377"/>
        <dbReference type="ChEBI" id="CHEBI:33384"/>
        <dbReference type="ChEBI" id="CHEBI:57912"/>
        <dbReference type="ChEBI" id="CHEBI:58866"/>
        <dbReference type="ChEBI" id="CHEBI:59776"/>
        <dbReference type="EC" id="4.2.1.20"/>
    </reaction>
</comment>
<evidence type="ECO:0000313" key="11">
    <source>
        <dbReference type="EMBL" id="QNN65044.1"/>
    </source>
</evidence>
<keyword evidence="7 9" id="KW-0456">Lyase</keyword>
<comment type="subunit">
    <text evidence="3 9">Tetramer of two alpha and two beta chains.</text>
</comment>
<keyword evidence="6 9" id="KW-0057">Aromatic amino acid biosynthesis</keyword>
<evidence type="ECO:0000256" key="5">
    <source>
        <dbReference type="ARBA" id="ARBA00022822"/>
    </source>
</evidence>
<evidence type="ECO:0000256" key="10">
    <source>
        <dbReference type="RuleBase" id="RU003662"/>
    </source>
</evidence>
<dbReference type="UniPathway" id="UPA00035">
    <property type="reaction ID" value="UER00044"/>
</dbReference>
<feature type="active site" description="Proton acceptor" evidence="9">
    <location>
        <position position="49"/>
    </location>
</feature>
<dbReference type="Gene3D" id="3.20.20.70">
    <property type="entry name" value="Aldolase class I"/>
    <property type="match status" value="1"/>
</dbReference>
<feature type="active site" description="Proton acceptor" evidence="9">
    <location>
        <position position="60"/>
    </location>
</feature>
<dbReference type="EMBL" id="CP060717">
    <property type="protein sequence ID" value="QNN65044.1"/>
    <property type="molecule type" value="Genomic_DNA"/>
</dbReference>
<dbReference type="SUPFAM" id="SSF51366">
    <property type="entry name" value="Ribulose-phoshate binding barrel"/>
    <property type="match status" value="1"/>
</dbReference>
<dbReference type="CDD" id="cd04724">
    <property type="entry name" value="Tryptophan_synthase_alpha"/>
    <property type="match status" value="1"/>
</dbReference>
<dbReference type="Pfam" id="PF00290">
    <property type="entry name" value="Trp_syntA"/>
    <property type="match status" value="1"/>
</dbReference>
<keyword evidence="12" id="KW-1185">Reference proteome</keyword>
<evidence type="ECO:0000256" key="6">
    <source>
        <dbReference type="ARBA" id="ARBA00023141"/>
    </source>
</evidence>
<dbReference type="GO" id="GO:0005829">
    <property type="term" value="C:cytosol"/>
    <property type="evidence" value="ECO:0007669"/>
    <property type="project" value="TreeGrafter"/>
</dbReference>
<sequence>MTRYAAMFDRCREAGEGAFGAFLMLGDPDLDRSALALEALVAGGADMLELGIPFSDPVADGPVIQAAAERALRAGVRVADCFDLIAGLRARHPDIPIGILTYANIAVARGLDQFTGDLAIAGVDSLLVADVPSLEAPRFSAAARTAGLDLVMIAAPNTPASALARIAELSSGYTYCVARAGVTGADQQLALDHGSLFEALDRAGAPPPVLGFGIATPAHVHEALASGAAGVISGSAIVSRLAKGASPAELEAFVYEMKNATRGTVAHPIRMTGQALA</sequence>